<dbReference type="Proteomes" id="UP000199111">
    <property type="component" value="Unassembled WGS sequence"/>
</dbReference>
<reference evidence="3" key="1">
    <citation type="submission" date="2016-10" db="EMBL/GenBank/DDBJ databases">
        <authorList>
            <person name="Varghese N."/>
            <person name="Submissions S."/>
        </authorList>
    </citation>
    <scope>NUCLEOTIDE SEQUENCE [LARGE SCALE GENOMIC DNA]</scope>
    <source>
        <strain evidence="3">CGMCC 4.2126</strain>
    </source>
</reference>
<dbReference type="EMBL" id="FOQY01000022">
    <property type="protein sequence ID" value="SFK33581.1"/>
    <property type="molecule type" value="Genomic_DNA"/>
</dbReference>
<keyword evidence="3" id="KW-1185">Reference proteome</keyword>
<feature type="domain" description="Mycothiol-dependent maleylpyruvate isomerase metal-binding" evidence="1">
    <location>
        <begin position="12"/>
        <end position="147"/>
    </location>
</feature>
<dbReference type="InterPro" id="IPR024344">
    <property type="entry name" value="MDMPI_metal-binding"/>
</dbReference>
<dbReference type="Pfam" id="PF11716">
    <property type="entry name" value="MDMPI_N"/>
    <property type="match status" value="1"/>
</dbReference>
<dbReference type="SUPFAM" id="SSF109854">
    <property type="entry name" value="DinB/YfiT-like putative metalloenzymes"/>
    <property type="match status" value="1"/>
</dbReference>
<proteinExistence type="predicted"/>
<evidence type="ECO:0000259" key="1">
    <source>
        <dbReference type="Pfam" id="PF11716"/>
    </source>
</evidence>
<dbReference type="InterPro" id="IPR034660">
    <property type="entry name" value="DinB/YfiT-like"/>
</dbReference>
<organism evidence="2 3">
    <name type="scientific">Streptosporangium canum</name>
    <dbReference type="NCBI Taxonomy" id="324952"/>
    <lineage>
        <taxon>Bacteria</taxon>
        <taxon>Bacillati</taxon>
        <taxon>Actinomycetota</taxon>
        <taxon>Actinomycetes</taxon>
        <taxon>Streptosporangiales</taxon>
        <taxon>Streptosporangiaceae</taxon>
        <taxon>Streptosporangium</taxon>
    </lineage>
</organism>
<dbReference type="Gene3D" id="1.20.120.450">
    <property type="entry name" value="dinb family like domain"/>
    <property type="match status" value="1"/>
</dbReference>
<dbReference type="NCBIfam" id="TIGR03083">
    <property type="entry name" value="maleylpyruvate isomerase family mycothiol-dependent enzyme"/>
    <property type="match status" value="1"/>
</dbReference>
<dbReference type="RefSeq" id="WP_093889874.1">
    <property type="nucleotide sequence ID" value="NZ_FOQY01000022.1"/>
</dbReference>
<protein>
    <submittedName>
        <fullName evidence="2">TIGR03083 family protein</fullName>
    </submittedName>
</protein>
<dbReference type="InterPro" id="IPR017517">
    <property type="entry name" value="Maleyloyr_isom"/>
</dbReference>
<evidence type="ECO:0000313" key="2">
    <source>
        <dbReference type="EMBL" id="SFK33581.1"/>
    </source>
</evidence>
<dbReference type="AlphaFoldDB" id="A0A1I3YQN3"/>
<gene>
    <name evidence="2" type="ORF">SAMN05216275_122132</name>
</gene>
<sequence>MSTLADRTIAALRTNHDDLAAFVGGLSPGGLARPSGAAEWTVAQVLSHLGSGAEIGLAVLRAALAGQDAPGQDFNESVWSRWNARGSREQADDLLKANAELVAAYESLDPGTRERLEVRLGFLPAPADVTLIAGMRLNEAALHTWDVKVAFDPRATVAPDAVEALTDLHAGPLDFMVGFIGKPDALDRRQATLRVETSDPERVLGLTLGETVGFSQVPDPADVVLSAPAEAWLRLLTGRLDPAHTPASVTVTGDGVTLDDLRRVFPGL</sequence>
<evidence type="ECO:0000313" key="3">
    <source>
        <dbReference type="Proteomes" id="UP000199111"/>
    </source>
</evidence>
<dbReference type="GeneID" id="96301231"/>
<dbReference type="GO" id="GO:0046872">
    <property type="term" value="F:metal ion binding"/>
    <property type="evidence" value="ECO:0007669"/>
    <property type="project" value="InterPro"/>
</dbReference>
<accession>A0A1I3YQN3</accession>
<name>A0A1I3YQN3_9ACTN</name>